<dbReference type="Pfam" id="PF00583">
    <property type="entry name" value="Acetyltransf_1"/>
    <property type="match status" value="1"/>
</dbReference>
<dbReference type="InterPro" id="IPR000182">
    <property type="entry name" value="GNAT_dom"/>
</dbReference>
<evidence type="ECO:0000313" key="3">
    <source>
        <dbReference type="Proteomes" id="UP001055286"/>
    </source>
</evidence>
<accession>A0AA37M4M7</accession>
<keyword evidence="3" id="KW-1185">Reference proteome</keyword>
<feature type="domain" description="N-acetyltransferase" evidence="1">
    <location>
        <begin position="14"/>
        <end position="163"/>
    </location>
</feature>
<dbReference type="PROSITE" id="PS51186">
    <property type="entry name" value="GNAT"/>
    <property type="match status" value="1"/>
</dbReference>
<proteinExistence type="predicted"/>
<evidence type="ECO:0000313" key="2">
    <source>
        <dbReference type="EMBL" id="GJD62662.1"/>
    </source>
</evidence>
<dbReference type="SUPFAM" id="SSF55729">
    <property type="entry name" value="Acyl-CoA N-acyltransferases (Nat)"/>
    <property type="match status" value="1"/>
</dbReference>
<organism evidence="2 3">
    <name type="scientific">Methylobacterium frigidaeris</name>
    <dbReference type="NCBI Taxonomy" id="2038277"/>
    <lineage>
        <taxon>Bacteria</taxon>
        <taxon>Pseudomonadati</taxon>
        <taxon>Pseudomonadota</taxon>
        <taxon>Alphaproteobacteria</taxon>
        <taxon>Hyphomicrobiales</taxon>
        <taxon>Methylobacteriaceae</taxon>
        <taxon>Methylobacterium</taxon>
    </lineage>
</organism>
<dbReference type="Proteomes" id="UP001055286">
    <property type="component" value="Unassembled WGS sequence"/>
</dbReference>
<dbReference type="AlphaFoldDB" id="A0AA37M4M7"/>
<dbReference type="InterPro" id="IPR016181">
    <property type="entry name" value="Acyl_CoA_acyltransferase"/>
</dbReference>
<dbReference type="Gene3D" id="3.40.630.30">
    <property type="match status" value="1"/>
</dbReference>
<protein>
    <submittedName>
        <fullName evidence="2">Acetyltransferase Pat</fullName>
    </submittedName>
</protein>
<dbReference type="GO" id="GO:0016747">
    <property type="term" value="F:acyltransferase activity, transferring groups other than amino-acyl groups"/>
    <property type="evidence" value="ECO:0007669"/>
    <property type="project" value="InterPro"/>
</dbReference>
<dbReference type="RefSeq" id="WP_099899205.1">
    <property type="nucleotide sequence ID" value="NZ_BPQJ01000012.1"/>
</dbReference>
<comment type="caution">
    <text evidence="2">The sequence shown here is derived from an EMBL/GenBank/DDBJ whole genome shotgun (WGS) entry which is preliminary data.</text>
</comment>
<sequence length="197" mass="20668">MQDHPLRTQLPAGTLVRRLWSTDRDAVVTLFRGLDPDSRFDRFMGAVSEARAAAYASHAVAAKGLIFGAFTDGILRGVGELRPAGATAEAEIAFAVAPGHRGRGLGAALGARLAQAARNGGTRRLHLRCLPGNRGMRALAQRLGAELRSGGREVHAVLALSPPTLFSLWREGVEGLFDVAAAASAACSATWPIVPVV</sequence>
<dbReference type="EMBL" id="BPQJ01000012">
    <property type="protein sequence ID" value="GJD62662.1"/>
    <property type="molecule type" value="Genomic_DNA"/>
</dbReference>
<evidence type="ECO:0000259" key="1">
    <source>
        <dbReference type="PROSITE" id="PS51186"/>
    </source>
</evidence>
<name>A0AA37M4M7_9HYPH</name>
<reference evidence="2" key="1">
    <citation type="journal article" date="2016" name="Front. Microbiol.">
        <title>Genome Sequence of the Piezophilic, Mesophilic Sulfate-Reducing Bacterium Desulfovibrio indicus J2T.</title>
        <authorList>
            <person name="Cao J."/>
            <person name="Maignien L."/>
            <person name="Shao Z."/>
            <person name="Alain K."/>
            <person name="Jebbar M."/>
        </authorList>
    </citation>
    <scope>NUCLEOTIDE SEQUENCE</scope>
    <source>
        <strain evidence="2">JCM 32048</strain>
    </source>
</reference>
<gene>
    <name evidence="2" type="ORF">MPEAHAMD_2819</name>
</gene>
<dbReference type="CDD" id="cd04301">
    <property type="entry name" value="NAT_SF"/>
    <property type="match status" value="1"/>
</dbReference>
<reference evidence="2" key="2">
    <citation type="submission" date="2021-08" db="EMBL/GenBank/DDBJ databases">
        <authorList>
            <person name="Tani A."/>
            <person name="Ola A."/>
            <person name="Ogura Y."/>
            <person name="Katsura K."/>
            <person name="Hayashi T."/>
        </authorList>
    </citation>
    <scope>NUCLEOTIDE SEQUENCE</scope>
    <source>
        <strain evidence="2">JCM 32048</strain>
    </source>
</reference>